<feature type="non-terminal residue" evidence="3">
    <location>
        <position position="144"/>
    </location>
</feature>
<dbReference type="PANTHER" id="PTHR34611">
    <property type="match status" value="1"/>
</dbReference>
<dbReference type="AlphaFoldDB" id="A0A1X3ISV4"/>
<dbReference type="NCBIfam" id="TIGR01784">
    <property type="entry name" value="T_den_put_tspse"/>
    <property type="match status" value="1"/>
</dbReference>
<sequence length="144" mass="16917">MPFRMLRYSVAAMQRHLEQHKTLPLVIPVLFYHGERSPYPYSMNWLDCFENPALAAKIYTKPFPLVDITVVDDNEIMNHRRMAALTLLMKHIRHRDMMELLDKLPQVMVEISDEQVRVLIHYIVNAGDSVSPEFMRALAERLPQ</sequence>
<dbReference type="EMBL" id="ADIZ01000046">
    <property type="protein sequence ID" value="OSK87964.1"/>
    <property type="molecule type" value="Genomic_DNA"/>
</dbReference>
<protein>
    <recommendedName>
        <fullName evidence="2">Transposase (putative) YhgA-like domain-containing protein</fullName>
    </recommendedName>
</protein>
<dbReference type="InterPro" id="IPR010106">
    <property type="entry name" value="RpnA"/>
</dbReference>
<proteinExistence type="inferred from homology"/>
<feature type="domain" description="Transposase (putative) YhgA-like" evidence="2">
    <location>
        <begin position="1"/>
        <end position="113"/>
    </location>
</feature>
<dbReference type="GO" id="GO:1990238">
    <property type="term" value="F:double-stranded DNA endonuclease activity"/>
    <property type="evidence" value="ECO:0007669"/>
    <property type="project" value="TreeGrafter"/>
</dbReference>
<dbReference type="Proteomes" id="UP000193942">
    <property type="component" value="Unassembled WGS sequence"/>
</dbReference>
<reference evidence="3 4" key="1">
    <citation type="submission" date="2010-04" db="EMBL/GenBank/DDBJ databases">
        <title>The Genome Sequence of Escherichia coli TA447.</title>
        <authorList>
            <consortium name="The Broad Institute Genome Sequencing Platform"/>
            <consortium name="The Broad Institute Genome Sequencing Center for Infectious Disease"/>
            <person name="Feldgarden M."/>
            <person name="Gordon D.M."/>
            <person name="Johnson J.R."/>
            <person name="Johnston B.D."/>
            <person name="Young S."/>
            <person name="Zeng Q."/>
            <person name="Koehrsen M."/>
            <person name="Alvarado L."/>
            <person name="Berlin A.M."/>
            <person name="Borenstein D."/>
            <person name="Chapman S.B."/>
            <person name="Chen Z."/>
            <person name="Engels R."/>
            <person name="Freedman E."/>
            <person name="Gellesch M."/>
            <person name="Goldberg J."/>
            <person name="Griggs A."/>
            <person name="Gujja S."/>
            <person name="Heilman E.R."/>
            <person name="Heiman D.I."/>
            <person name="Hepburn T.A."/>
            <person name="Howarth C."/>
            <person name="Jen D."/>
            <person name="Larson L."/>
            <person name="Mehta T."/>
            <person name="Park D."/>
            <person name="Pearson M."/>
            <person name="Richards J."/>
            <person name="Roberts A."/>
            <person name="Saif S."/>
            <person name="Shea T.D."/>
            <person name="Shenoy N."/>
            <person name="Sisk P."/>
            <person name="Stolte C."/>
            <person name="Sykes S.N."/>
            <person name="Walk T."/>
            <person name="White J."/>
            <person name="Yandava C."/>
            <person name="Haas B."/>
            <person name="Henn M.R."/>
            <person name="Nusbaum C."/>
            <person name="Birren B."/>
        </authorList>
    </citation>
    <scope>NUCLEOTIDE SEQUENCE [LARGE SCALE GENOMIC DNA]</scope>
    <source>
        <strain evidence="3 4">TA447</strain>
    </source>
</reference>
<comment type="caution">
    <text evidence="3">The sequence shown here is derived from an EMBL/GenBank/DDBJ whole genome shotgun (WGS) entry which is preliminary data.</text>
</comment>
<gene>
    <name evidence="3" type="ORF">ECXG_04161</name>
</gene>
<dbReference type="GO" id="GO:0006310">
    <property type="term" value="P:DNA recombination"/>
    <property type="evidence" value="ECO:0007669"/>
    <property type="project" value="TreeGrafter"/>
</dbReference>
<name>A0A1X3ISV4_ECOLX</name>
<organism evidence="3 4">
    <name type="scientific">Escherichia coli TA447</name>
    <dbReference type="NCBI Taxonomy" id="656447"/>
    <lineage>
        <taxon>Bacteria</taxon>
        <taxon>Pseudomonadati</taxon>
        <taxon>Pseudomonadota</taxon>
        <taxon>Gammaproteobacteria</taxon>
        <taxon>Enterobacterales</taxon>
        <taxon>Enterobacteriaceae</taxon>
        <taxon>Escherichia</taxon>
    </lineage>
</organism>
<evidence type="ECO:0000313" key="4">
    <source>
        <dbReference type="Proteomes" id="UP000193942"/>
    </source>
</evidence>
<dbReference type="InterPro" id="IPR006842">
    <property type="entry name" value="Transposase_31"/>
</dbReference>
<dbReference type="PANTHER" id="PTHR34611:SF2">
    <property type="entry name" value="INACTIVE RECOMBINATION-PROMOTING NUCLEASE-LIKE PROTEIN RPNE-RELATED"/>
    <property type="match status" value="1"/>
</dbReference>
<dbReference type="Pfam" id="PF04754">
    <property type="entry name" value="Transposase_31"/>
    <property type="match status" value="1"/>
</dbReference>
<dbReference type="InterPro" id="IPR051699">
    <property type="entry name" value="Rpn/YhgA-like_nuclease"/>
</dbReference>
<evidence type="ECO:0000259" key="2">
    <source>
        <dbReference type="Pfam" id="PF04754"/>
    </source>
</evidence>
<accession>A0A1X3ISV4</accession>
<evidence type="ECO:0000313" key="3">
    <source>
        <dbReference type="EMBL" id="OSK87964.1"/>
    </source>
</evidence>
<evidence type="ECO:0000256" key="1">
    <source>
        <dbReference type="ARBA" id="ARBA00009787"/>
    </source>
</evidence>
<comment type="similarity">
    <text evidence="1">Belongs to the Rpn/YhgA-like nuclease family.</text>
</comment>